<feature type="domain" description="HTH cro/C1-type" evidence="1">
    <location>
        <begin position="29"/>
        <end position="69"/>
    </location>
</feature>
<accession>A0A5P0ZU75</accession>
<proteinExistence type="predicted"/>
<evidence type="ECO:0000313" key="3">
    <source>
        <dbReference type="Proteomes" id="UP000371423"/>
    </source>
</evidence>
<dbReference type="RefSeq" id="WP_153521779.1">
    <property type="nucleotide sequence ID" value="NZ_VDFO01000001.1"/>
</dbReference>
<dbReference type="Proteomes" id="UP000371423">
    <property type="component" value="Unassembled WGS sequence"/>
</dbReference>
<dbReference type="InterPro" id="IPR001387">
    <property type="entry name" value="Cro/C1-type_HTH"/>
</dbReference>
<name>A0A5P0ZU75_9LACO</name>
<evidence type="ECO:0000259" key="1">
    <source>
        <dbReference type="PROSITE" id="PS50943"/>
    </source>
</evidence>
<dbReference type="Gene3D" id="1.10.260.40">
    <property type="entry name" value="lambda repressor-like DNA-binding domains"/>
    <property type="match status" value="1"/>
</dbReference>
<dbReference type="InterPro" id="IPR010982">
    <property type="entry name" value="Lambda_DNA-bd_dom_sf"/>
</dbReference>
<dbReference type="EMBL" id="VDFO01000001">
    <property type="protein sequence ID" value="MQS96378.1"/>
    <property type="molecule type" value="Genomic_DNA"/>
</dbReference>
<dbReference type="AlphaFoldDB" id="A0A5P0ZU75"/>
<evidence type="ECO:0000313" key="2">
    <source>
        <dbReference type="EMBL" id="MQS96378.1"/>
    </source>
</evidence>
<keyword evidence="3" id="KW-1185">Reference proteome</keyword>
<reference evidence="2 3" key="1">
    <citation type="journal article" date="2019" name="Syst. Appl. Microbiol.">
        <title>Polyphasic characterization of two novel Lactobacillus spp. isolated from blown salami packages: Description of Lactobacillus halodurans sp. nov. and Lactobacillus salsicarnum sp. nov.</title>
        <authorList>
            <person name="Schuster J.A."/>
            <person name="Klingl A."/>
            <person name="Vogel R.F."/>
            <person name="Ehrmann M.A."/>
        </authorList>
    </citation>
    <scope>NUCLEOTIDE SEQUENCE [LARGE SCALE GENOMIC DNA]</scope>
    <source>
        <strain evidence="2 3">TMW 1.1920</strain>
    </source>
</reference>
<dbReference type="PROSITE" id="PS50943">
    <property type="entry name" value="HTH_CROC1"/>
    <property type="match status" value="1"/>
</dbReference>
<gene>
    <name evidence="2" type="ORF">FHL05_00525</name>
</gene>
<dbReference type="SUPFAM" id="SSF47413">
    <property type="entry name" value="lambda repressor-like DNA-binding domains"/>
    <property type="match status" value="1"/>
</dbReference>
<dbReference type="CDD" id="cd00093">
    <property type="entry name" value="HTH_XRE"/>
    <property type="match status" value="1"/>
</dbReference>
<comment type="caution">
    <text evidence="2">The sequence shown here is derived from an EMBL/GenBank/DDBJ whole genome shotgun (WGS) entry which is preliminary data.</text>
</comment>
<dbReference type="Pfam" id="PF01381">
    <property type="entry name" value="HTH_3"/>
    <property type="match status" value="1"/>
</dbReference>
<dbReference type="GO" id="GO:0003677">
    <property type="term" value="F:DNA binding"/>
    <property type="evidence" value="ECO:0007669"/>
    <property type="project" value="InterPro"/>
</dbReference>
<protein>
    <submittedName>
        <fullName evidence="2">Helix-turn-helix transcriptional regulator</fullName>
    </submittedName>
</protein>
<dbReference type="OrthoDB" id="194368at2"/>
<sequence>MPDKLGSYLRELRGKESLRDVSKRTNGKISHSYISDLEKGVSRRGNKISPSPETLKVLSKVYNTDYDKLMKLAGYSDKDYKKKYVDLADDDVVMSYEGKPIPPEDLEIMRRFFRGGKNDK</sequence>
<organism evidence="2 3">
    <name type="scientific">Companilactobacillus halodurans</name>
    <dbReference type="NCBI Taxonomy" id="2584183"/>
    <lineage>
        <taxon>Bacteria</taxon>
        <taxon>Bacillati</taxon>
        <taxon>Bacillota</taxon>
        <taxon>Bacilli</taxon>
        <taxon>Lactobacillales</taxon>
        <taxon>Lactobacillaceae</taxon>
        <taxon>Companilactobacillus</taxon>
    </lineage>
</organism>
<dbReference type="SMART" id="SM00530">
    <property type="entry name" value="HTH_XRE"/>
    <property type="match status" value="1"/>
</dbReference>